<reference evidence="4 5" key="1">
    <citation type="submission" date="2014-03" db="EMBL/GenBank/DDBJ databases">
        <title>Bradyrhizobium valentinum sp. nov., isolated from effective nodules of Lupinus mariae-josephae, a lupine endemic of basic-lime soils in Eastern Spain.</title>
        <authorList>
            <person name="Duran D."/>
            <person name="Rey L."/>
            <person name="Navarro A."/>
            <person name="Busquets A."/>
            <person name="Imperial J."/>
            <person name="Ruiz-Argueso T."/>
        </authorList>
    </citation>
    <scope>NUCLEOTIDE SEQUENCE [LARGE SCALE GENOMIC DNA]</scope>
    <source>
        <strain evidence="4 5">Ro19</strain>
    </source>
</reference>
<gene>
    <name evidence="4" type="ORF">CQ13_26005</name>
</gene>
<dbReference type="GO" id="GO:0006508">
    <property type="term" value="P:proteolysis"/>
    <property type="evidence" value="ECO:0007669"/>
    <property type="project" value="InterPro"/>
</dbReference>
<dbReference type="SUPFAM" id="SSF52129">
    <property type="entry name" value="Caspase-like"/>
    <property type="match status" value="1"/>
</dbReference>
<dbReference type="Gene3D" id="1.25.40.10">
    <property type="entry name" value="Tetratricopeptide repeat domain"/>
    <property type="match status" value="3"/>
</dbReference>
<dbReference type="OrthoDB" id="9816009at2"/>
<dbReference type="GO" id="GO:0004197">
    <property type="term" value="F:cysteine-type endopeptidase activity"/>
    <property type="evidence" value="ECO:0007669"/>
    <property type="project" value="InterPro"/>
</dbReference>
<feature type="domain" description="Caspase family p20" evidence="3">
    <location>
        <begin position="328"/>
        <end position="458"/>
    </location>
</feature>
<dbReference type="SMART" id="SM00115">
    <property type="entry name" value="CASc"/>
    <property type="match status" value="1"/>
</dbReference>
<dbReference type="Pfam" id="PF00656">
    <property type="entry name" value="Peptidase_C14"/>
    <property type="match status" value="1"/>
</dbReference>
<feature type="chain" id="PRO_5006444611" description="Caspase family p20 domain-containing protein" evidence="2">
    <location>
        <begin position="35"/>
        <end position="564"/>
    </location>
</feature>
<dbReference type="Pfam" id="PF13432">
    <property type="entry name" value="TPR_16"/>
    <property type="match status" value="2"/>
</dbReference>
<dbReference type="EMBL" id="LLYA01000156">
    <property type="protein sequence ID" value="KRR24218.1"/>
    <property type="molecule type" value="Genomic_DNA"/>
</dbReference>
<dbReference type="InterPro" id="IPR011600">
    <property type="entry name" value="Pept_C14_caspase"/>
</dbReference>
<dbReference type="InterPro" id="IPR015917">
    <property type="entry name" value="Pept_C14A"/>
</dbReference>
<dbReference type="PROSITE" id="PS50208">
    <property type="entry name" value="CASPASE_P20"/>
    <property type="match status" value="1"/>
</dbReference>
<dbReference type="InterPro" id="IPR029030">
    <property type="entry name" value="Caspase-like_dom_sf"/>
</dbReference>
<evidence type="ECO:0000313" key="5">
    <source>
        <dbReference type="Proteomes" id="UP000052023"/>
    </source>
</evidence>
<organism evidence="4 5">
    <name type="scientific">Bradyrhizobium retamae</name>
    <dbReference type="NCBI Taxonomy" id="1300035"/>
    <lineage>
        <taxon>Bacteria</taxon>
        <taxon>Pseudomonadati</taxon>
        <taxon>Pseudomonadota</taxon>
        <taxon>Alphaproteobacteria</taxon>
        <taxon>Hyphomicrobiales</taxon>
        <taxon>Nitrobacteraceae</taxon>
        <taxon>Bradyrhizobium</taxon>
    </lineage>
</organism>
<proteinExistence type="inferred from homology"/>
<accession>A0A0R3MWZ9</accession>
<dbReference type="InterPro" id="IPR019734">
    <property type="entry name" value="TPR_rpt"/>
</dbReference>
<comment type="similarity">
    <text evidence="1">Belongs to the peptidase C14A family.</text>
</comment>
<dbReference type="AlphaFoldDB" id="A0A0R3MWZ9"/>
<protein>
    <recommendedName>
        <fullName evidence="3">Caspase family p20 domain-containing protein</fullName>
    </recommendedName>
</protein>
<evidence type="ECO:0000259" key="3">
    <source>
        <dbReference type="PROSITE" id="PS50208"/>
    </source>
</evidence>
<feature type="signal peptide" evidence="2">
    <location>
        <begin position="1"/>
        <end position="34"/>
    </location>
</feature>
<dbReference type="Gene3D" id="3.40.50.1460">
    <property type="match status" value="1"/>
</dbReference>
<dbReference type="PANTHER" id="PTHR22576:SF37">
    <property type="entry name" value="MUCOSA-ASSOCIATED LYMPHOID TISSUE LYMPHOMA TRANSLOCATION PROTEIN 1"/>
    <property type="match status" value="1"/>
</dbReference>
<evidence type="ECO:0000256" key="2">
    <source>
        <dbReference type="SAM" id="SignalP"/>
    </source>
</evidence>
<dbReference type="SUPFAM" id="SSF48452">
    <property type="entry name" value="TPR-like"/>
    <property type="match status" value="1"/>
</dbReference>
<comment type="caution">
    <text evidence="4">The sequence shown here is derived from an EMBL/GenBank/DDBJ whole genome shotgun (WGS) entry which is preliminary data.</text>
</comment>
<dbReference type="InterPro" id="IPR052039">
    <property type="entry name" value="Caspase-related_regulators"/>
</dbReference>
<name>A0A0R3MWZ9_9BRAD</name>
<dbReference type="InterPro" id="IPR001309">
    <property type="entry name" value="Pept_C14_p20"/>
</dbReference>
<dbReference type="SMART" id="SM00028">
    <property type="entry name" value="TPR"/>
    <property type="match status" value="3"/>
</dbReference>
<keyword evidence="5" id="KW-1185">Reference proteome</keyword>
<dbReference type="RefSeq" id="WP_057844347.1">
    <property type="nucleotide sequence ID" value="NZ_LLYA01000156.1"/>
</dbReference>
<keyword evidence="2" id="KW-0732">Signal</keyword>
<sequence>MIALPFGHRQAARPGHAMVLALALMLPGAGASEAAPSDNRAKLWHTCQTNDGEAGLTACMAIINTRGIPKRERATAYYNRCYKFILRHDYSNALANCDRSLEDNPSFVDAWLNRSTIRSGLGQFDLAIKDATQAFAMANSNSDRAGALRNRAAAFVRRGNIAESRADLDQAARLQPGDVYNFINQADFLLQLGRPDEALQQVARARATRATSNFSQQKMYSDIGVLHGKSLVAMKRYSESLPVLGALLKIDPNNAEAFALKSVALARTNNVAAARDALSTARRLPLSSPDAADVFREAEQLVREVDSAMAPPRGEPVAPGATPSRERNNRVALVIGNAAYQNVSPLKNAGRDAEALAAEFDSLGFRKVTLLRDQTREQMFAALRAFAREAETSDWAVIYFAGHGLEMGGINWLAPVDAQLKTDRDVRLEAVSIDELSTAIEGVRGLRLIVLDACRDNPFAPQMRFTNSTRSLGTGLARVEPEGGTMIAYAAKAGQVANDGDDENSPFMKALLNRLKQPGLEISMLFRFVRDDVMAATGRQQEPFVYGSLPSEPFYFRTAATASR</sequence>
<dbReference type="Proteomes" id="UP000052023">
    <property type="component" value="Unassembled WGS sequence"/>
</dbReference>
<evidence type="ECO:0000313" key="4">
    <source>
        <dbReference type="EMBL" id="KRR24218.1"/>
    </source>
</evidence>
<dbReference type="InterPro" id="IPR011990">
    <property type="entry name" value="TPR-like_helical_dom_sf"/>
</dbReference>
<evidence type="ECO:0000256" key="1">
    <source>
        <dbReference type="ARBA" id="ARBA00010134"/>
    </source>
</evidence>
<dbReference type="PANTHER" id="PTHR22576">
    <property type="entry name" value="MUCOSA ASSOCIATED LYMPHOID TISSUE LYMPHOMA TRANSLOCATION PROTEIN 1/PARACASPASE"/>
    <property type="match status" value="1"/>
</dbReference>